<dbReference type="GO" id="GO:0005778">
    <property type="term" value="C:peroxisomal membrane"/>
    <property type="evidence" value="ECO:0007669"/>
    <property type="project" value="TreeGrafter"/>
</dbReference>
<dbReference type="InterPro" id="IPR006708">
    <property type="entry name" value="Pex19"/>
</dbReference>
<reference evidence="2 3" key="1">
    <citation type="journal article" date="2017" name="Biotechnol. Biofuels">
        <title>Differential beta-glucosidase expression as a function of carbon source availability in Talaromyces amestolkiae: a genomic and proteomic approach.</title>
        <authorList>
            <person name="de Eugenio L.I."/>
            <person name="Mendez-Liter J.A."/>
            <person name="Nieto-Dominguez M."/>
            <person name="Alonso L."/>
            <person name="Gil-Munoz J."/>
            <person name="Barriuso J."/>
            <person name="Prieto A."/>
            <person name="Martinez M.J."/>
        </authorList>
    </citation>
    <scope>NUCLEOTIDE SEQUENCE [LARGE SCALE GENOMIC DNA]</scope>
    <source>
        <strain evidence="2 3">CIB</strain>
    </source>
</reference>
<sequence length="460" mass="49987">MSGHVNSGVNVESLRQIVDLDILSEQLLRSVGTSPHVNSPTSGIYAASVELPDIFVSTLLLYHTAFNDFAKFWHCSFSIQTLEKSTGDIPPNKMASTEQAAETADKRDERETTPRAEEPVVSATPNMVTDDEDSEWEDLDEVLDDFSGPQQSTKSTTSSKQPDTQNNATEEAFIKQLEADMLAQLMGGKASGKDKAPAPAPAPPPKTNTEEPSLSNLIKMFQDMSEEDAVKFEEELKKDGGMQNLFKNLADSEGTGAGSSTSASAGVAGESFPDTIQKTLERMQESGEKITIEAKTSQDKLIDASISRLMEMAGEAAGDGGNLDLEQVFSDVIKEMSNKEMLYEPMKDYDTKYGPWLEENRATLSAGDYANYEKQAGVIKKIVETFESKDYSDDKPECLASIWDLMQQMEACGAPPSDLIKGSMGEGILPSLVPFMDAIPASGNLEDIDPGQVPPECNQQ</sequence>
<feature type="compositionally biased region" description="Low complexity" evidence="1">
    <location>
        <begin position="149"/>
        <end position="165"/>
    </location>
</feature>
<dbReference type="Pfam" id="PF04614">
    <property type="entry name" value="Pex19"/>
    <property type="match status" value="1"/>
</dbReference>
<organism evidence="2 3">
    <name type="scientific">Talaromyces amestolkiae</name>
    <dbReference type="NCBI Taxonomy" id="1196081"/>
    <lineage>
        <taxon>Eukaryota</taxon>
        <taxon>Fungi</taxon>
        <taxon>Dikarya</taxon>
        <taxon>Ascomycota</taxon>
        <taxon>Pezizomycotina</taxon>
        <taxon>Eurotiomycetes</taxon>
        <taxon>Eurotiomycetidae</taxon>
        <taxon>Eurotiales</taxon>
        <taxon>Trichocomaceae</taxon>
        <taxon>Talaromyces</taxon>
        <taxon>Talaromyces sect. Talaromyces</taxon>
    </lineage>
</organism>
<dbReference type="RefSeq" id="XP_040728963.1">
    <property type="nucleotide sequence ID" value="XM_040876960.1"/>
</dbReference>
<dbReference type="OrthoDB" id="21292at2759"/>
<dbReference type="GO" id="GO:0045046">
    <property type="term" value="P:protein import into peroxisome membrane"/>
    <property type="evidence" value="ECO:0007669"/>
    <property type="project" value="TreeGrafter"/>
</dbReference>
<proteinExistence type="predicted"/>
<dbReference type="AlphaFoldDB" id="A0A364KLL6"/>
<dbReference type="PANTHER" id="PTHR12774">
    <property type="entry name" value="PEROXISOMAL BIOGENESIS FACTOR 19"/>
    <property type="match status" value="1"/>
</dbReference>
<name>A0A364KLL6_TALAM</name>
<evidence type="ECO:0000313" key="2">
    <source>
        <dbReference type="EMBL" id="RAO64446.1"/>
    </source>
</evidence>
<dbReference type="Gene3D" id="1.20.120.900">
    <property type="entry name" value="Pex19, mPTS binding domain"/>
    <property type="match status" value="1"/>
</dbReference>
<dbReference type="EMBL" id="MIKG01000001">
    <property type="protein sequence ID" value="RAO64446.1"/>
    <property type="molecule type" value="Genomic_DNA"/>
</dbReference>
<keyword evidence="3" id="KW-1185">Reference proteome</keyword>
<dbReference type="InterPro" id="IPR038322">
    <property type="entry name" value="Pex19_C_sf"/>
</dbReference>
<dbReference type="PANTHER" id="PTHR12774:SF2">
    <property type="entry name" value="PEROXISOMAL BIOGENESIS FACTOR 19"/>
    <property type="match status" value="1"/>
</dbReference>
<dbReference type="Proteomes" id="UP000249363">
    <property type="component" value="Unassembled WGS sequence"/>
</dbReference>
<comment type="caution">
    <text evidence="2">The sequence shown here is derived from an EMBL/GenBank/DDBJ whole genome shotgun (WGS) entry which is preliminary data.</text>
</comment>
<dbReference type="GO" id="GO:0033328">
    <property type="term" value="F:peroxisome membrane targeting sequence binding"/>
    <property type="evidence" value="ECO:0007669"/>
    <property type="project" value="TreeGrafter"/>
</dbReference>
<dbReference type="STRING" id="1196081.A0A364KLL6"/>
<evidence type="ECO:0008006" key="4">
    <source>
        <dbReference type="Google" id="ProtNLM"/>
    </source>
</evidence>
<accession>A0A364KLL6</accession>
<evidence type="ECO:0000313" key="3">
    <source>
        <dbReference type="Proteomes" id="UP000249363"/>
    </source>
</evidence>
<dbReference type="GeneID" id="63789675"/>
<protein>
    <recommendedName>
        <fullName evidence="4">Peroxin-19</fullName>
    </recommendedName>
</protein>
<feature type="region of interest" description="Disordered" evidence="1">
    <location>
        <begin position="84"/>
        <end position="166"/>
    </location>
</feature>
<gene>
    <name evidence="2" type="ORF">BHQ10_000458</name>
</gene>
<feature type="compositionally biased region" description="Basic and acidic residues" evidence="1">
    <location>
        <begin position="103"/>
        <end position="118"/>
    </location>
</feature>
<feature type="compositionally biased region" description="Acidic residues" evidence="1">
    <location>
        <begin position="129"/>
        <end position="144"/>
    </location>
</feature>
<evidence type="ECO:0000256" key="1">
    <source>
        <dbReference type="SAM" id="MobiDB-lite"/>
    </source>
</evidence>
<feature type="region of interest" description="Disordered" evidence="1">
    <location>
        <begin position="188"/>
        <end position="212"/>
    </location>
</feature>